<dbReference type="AlphaFoldDB" id="A0AAN6NE69"/>
<feature type="compositionally biased region" description="Acidic residues" evidence="1">
    <location>
        <begin position="62"/>
        <end position="72"/>
    </location>
</feature>
<dbReference type="PANTHER" id="PTHR36578:SF1">
    <property type="entry name" value="APPLE DOMAIN-CONTAINING PROTEIN"/>
    <property type="match status" value="1"/>
</dbReference>
<dbReference type="Proteomes" id="UP001303473">
    <property type="component" value="Unassembled WGS sequence"/>
</dbReference>
<keyword evidence="4" id="KW-1185">Reference proteome</keyword>
<dbReference type="PANTHER" id="PTHR36578">
    <property type="entry name" value="CHROMOSOME 15, WHOLE GENOME SHOTGUN SEQUENCE"/>
    <property type="match status" value="1"/>
</dbReference>
<comment type="caution">
    <text evidence="3">The sequence shown here is derived from an EMBL/GenBank/DDBJ whole genome shotgun (WGS) entry which is preliminary data.</text>
</comment>
<evidence type="ECO:0000256" key="2">
    <source>
        <dbReference type="SAM" id="SignalP"/>
    </source>
</evidence>
<evidence type="ECO:0000256" key="1">
    <source>
        <dbReference type="SAM" id="MobiDB-lite"/>
    </source>
</evidence>
<evidence type="ECO:0000313" key="4">
    <source>
        <dbReference type="Proteomes" id="UP001303473"/>
    </source>
</evidence>
<protein>
    <submittedName>
        <fullName evidence="3">Uncharacterized protein</fullName>
    </submittedName>
</protein>
<proteinExistence type="predicted"/>
<organism evidence="3 4">
    <name type="scientific">Diplogelasinospora grovesii</name>
    <dbReference type="NCBI Taxonomy" id="303347"/>
    <lineage>
        <taxon>Eukaryota</taxon>
        <taxon>Fungi</taxon>
        <taxon>Dikarya</taxon>
        <taxon>Ascomycota</taxon>
        <taxon>Pezizomycotina</taxon>
        <taxon>Sordariomycetes</taxon>
        <taxon>Sordariomycetidae</taxon>
        <taxon>Sordariales</taxon>
        <taxon>Diplogelasinosporaceae</taxon>
        <taxon>Diplogelasinospora</taxon>
    </lineage>
</organism>
<name>A0AAN6NE69_9PEZI</name>
<evidence type="ECO:0000313" key="3">
    <source>
        <dbReference type="EMBL" id="KAK3944152.1"/>
    </source>
</evidence>
<feature type="chain" id="PRO_5043046789" evidence="2">
    <location>
        <begin position="17"/>
        <end position="409"/>
    </location>
</feature>
<reference evidence="4" key="1">
    <citation type="journal article" date="2023" name="Mol. Phylogenet. Evol.">
        <title>Genome-scale phylogeny and comparative genomics of the fungal order Sordariales.</title>
        <authorList>
            <person name="Hensen N."/>
            <person name="Bonometti L."/>
            <person name="Westerberg I."/>
            <person name="Brannstrom I.O."/>
            <person name="Guillou S."/>
            <person name="Cros-Aarteil S."/>
            <person name="Calhoun S."/>
            <person name="Haridas S."/>
            <person name="Kuo A."/>
            <person name="Mondo S."/>
            <person name="Pangilinan J."/>
            <person name="Riley R."/>
            <person name="LaButti K."/>
            <person name="Andreopoulos B."/>
            <person name="Lipzen A."/>
            <person name="Chen C."/>
            <person name="Yan M."/>
            <person name="Daum C."/>
            <person name="Ng V."/>
            <person name="Clum A."/>
            <person name="Steindorff A."/>
            <person name="Ohm R.A."/>
            <person name="Martin F."/>
            <person name="Silar P."/>
            <person name="Natvig D.O."/>
            <person name="Lalanne C."/>
            <person name="Gautier V."/>
            <person name="Ament-Velasquez S.L."/>
            <person name="Kruys A."/>
            <person name="Hutchinson M.I."/>
            <person name="Powell A.J."/>
            <person name="Barry K."/>
            <person name="Miller A.N."/>
            <person name="Grigoriev I.V."/>
            <person name="Debuchy R."/>
            <person name="Gladieux P."/>
            <person name="Hiltunen Thoren M."/>
            <person name="Johannesson H."/>
        </authorList>
    </citation>
    <scope>NUCLEOTIDE SEQUENCE [LARGE SCALE GENOMIC DNA]</scope>
    <source>
        <strain evidence="4">CBS 340.73</strain>
    </source>
</reference>
<dbReference type="EMBL" id="MU853761">
    <property type="protein sequence ID" value="KAK3944152.1"/>
    <property type="molecule type" value="Genomic_DNA"/>
</dbReference>
<gene>
    <name evidence="3" type="ORF">QBC46DRAFT_305904</name>
</gene>
<feature type="signal peptide" evidence="2">
    <location>
        <begin position="1"/>
        <end position="16"/>
    </location>
</feature>
<sequence length="409" mass="42498">MKSIILSSLILGLAAATPVINQRQDASPSSVSPSSTPNPAAPPDAVVSAAQAAGSGSSDSADAGDAEPEEASTYDPTAVAADIAAQIANAPPAAVTSDAANLVTSDTRKRDVRDAVVCTTRTFNGPQVTVPTDSPGAFQAYQPFADAANEAAEAENVPQGYAVVPGFVNLQATAKDPSYLTYVSSKLASYNPAQCAAICDAMSGCTAFNIYYERVPLVVSKSTQVPDKNACPGLATSPSATLIKCAFYGMPLLYTEATNVGQFQGQFQVVMASSNAYVKSSAPSLDGYEGPVSFGNKAINAPAPVISHGFLRSQTFGTNVPYDPSLCATTCAALTTYNAKHGTMNGQACVFFDAYIWYKNGADGVFTCAFYGVPYGVSYATNVGQYNNAGDHWTVGSSYGYYLDGYYVE</sequence>
<keyword evidence="2" id="KW-0732">Signal</keyword>
<feature type="compositionally biased region" description="Low complexity" evidence="1">
    <location>
        <begin position="26"/>
        <end position="61"/>
    </location>
</feature>
<feature type="region of interest" description="Disordered" evidence="1">
    <location>
        <begin position="21"/>
        <end position="74"/>
    </location>
</feature>
<accession>A0AAN6NE69</accession>